<evidence type="ECO:0000313" key="4">
    <source>
        <dbReference type="Proteomes" id="UP000283509"/>
    </source>
</evidence>
<protein>
    <recommendedName>
        <fullName evidence="2">Chitin-binding type-2 domain-containing protein</fullName>
    </recommendedName>
</protein>
<dbReference type="OrthoDB" id="6329730at2759"/>
<gene>
    <name evidence="3" type="ORF">C7M84_008580</name>
</gene>
<organism evidence="3 4">
    <name type="scientific">Penaeus vannamei</name>
    <name type="common">Whiteleg shrimp</name>
    <name type="synonym">Litopenaeus vannamei</name>
    <dbReference type="NCBI Taxonomy" id="6689"/>
    <lineage>
        <taxon>Eukaryota</taxon>
        <taxon>Metazoa</taxon>
        <taxon>Ecdysozoa</taxon>
        <taxon>Arthropoda</taxon>
        <taxon>Crustacea</taxon>
        <taxon>Multicrustacea</taxon>
        <taxon>Malacostraca</taxon>
        <taxon>Eumalacostraca</taxon>
        <taxon>Eucarida</taxon>
        <taxon>Decapoda</taxon>
        <taxon>Dendrobranchiata</taxon>
        <taxon>Penaeoidea</taxon>
        <taxon>Penaeidae</taxon>
        <taxon>Penaeus</taxon>
    </lineage>
</organism>
<comment type="caution">
    <text evidence="3">The sequence shown here is derived from an EMBL/GenBank/DDBJ whole genome shotgun (WGS) entry which is preliminary data.</text>
</comment>
<accession>A0A3R7PPG5</accession>
<dbReference type="SMART" id="SM00494">
    <property type="entry name" value="ChtBD2"/>
    <property type="match status" value="3"/>
</dbReference>
<feature type="chain" id="PRO_5018714716" description="Chitin-binding type-2 domain-containing protein" evidence="1">
    <location>
        <begin position="24"/>
        <end position="219"/>
    </location>
</feature>
<evidence type="ECO:0000256" key="1">
    <source>
        <dbReference type="SAM" id="SignalP"/>
    </source>
</evidence>
<dbReference type="PROSITE" id="PS50940">
    <property type="entry name" value="CHIT_BIND_II"/>
    <property type="match status" value="3"/>
</dbReference>
<evidence type="ECO:0000313" key="3">
    <source>
        <dbReference type="EMBL" id="ROT73019.1"/>
    </source>
</evidence>
<name>A0A3R7PPG5_PENVA</name>
<feature type="domain" description="Chitin-binding type-2" evidence="2">
    <location>
        <begin position="99"/>
        <end position="155"/>
    </location>
</feature>
<dbReference type="InterPro" id="IPR002557">
    <property type="entry name" value="Chitin-bd_dom"/>
</dbReference>
<keyword evidence="4" id="KW-1185">Reference proteome</keyword>
<proteinExistence type="predicted"/>
<reference evidence="3 4" key="1">
    <citation type="submission" date="2018-04" db="EMBL/GenBank/DDBJ databases">
        <authorList>
            <person name="Zhang X."/>
            <person name="Yuan J."/>
            <person name="Li F."/>
            <person name="Xiang J."/>
        </authorList>
    </citation>
    <scope>NUCLEOTIDE SEQUENCE [LARGE SCALE GENOMIC DNA]</scope>
    <source>
        <tissue evidence="3">Muscle</tissue>
    </source>
</reference>
<dbReference type="GO" id="GO:0008061">
    <property type="term" value="F:chitin binding"/>
    <property type="evidence" value="ECO:0007669"/>
    <property type="project" value="InterPro"/>
</dbReference>
<dbReference type="GO" id="GO:0005576">
    <property type="term" value="C:extracellular region"/>
    <property type="evidence" value="ECO:0007669"/>
    <property type="project" value="InterPro"/>
</dbReference>
<feature type="signal peptide" evidence="1">
    <location>
        <begin position="1"/>
        <end position="23"/>
    </location>
</feature>
<sequence>MLKHTGSLLLLLSLAVSPSVQLCAPDCMGVDPGTSVRDPTDCTRYYVCVDASGDGVLLPSEPVNCPDGQYFNEYHTVPRCDPISSAPSDFCSDLCNPCEPHCGSPGALTPHPTTCYKYYVCLQNDHYLEEECSPPNLYFDYMTGACQTDNSVCYTYCDVCEPHCTQQNERVPDPTDCHRFYLCTPPTMSNFLCPHNQVFNRATRECEDGAPCVVDCPAS</sequence>
<dbReference type="Gene3D" id="2.170.140.10">
    <property type="entry name" value="Chitin binding domain"/>
    <property type="match status" value="2"/>
</dbReference>
<reference evidence="3 4" key="2">
    <citation type="submission" date="2019-01" db="EMBL/GenBank/DDBJ databases">
        <title>The decoding of complex shrimp genome reveals the adaptation for benthos swimmer, frequently molting mechanism and breeding impact on genome.</title>
        <authorList>
            <person name="Sun Y."/>
            <person name="Gao Y."/>
            <person name="Yu Y."/>
        </authorList>
    </citation>
    <scope>NUCLEOTIDE SEQUENCE [LARGE SCALE GENOMIC DNA]</scope>
    <source>
        <tissue evidence="3">Muscle</tissue>
    </source>
</reference>
<keyword evidence="1" id="KW-0732">Signal</keyword>
<evidence type="ECO:0000259" key="2">
    <source>
        <dbReference type="PROSITE" id="PS50940"/>
    </source>
</evidence>
<dbReference type="Pfam" id="PF01607">
    <property type="entry name" value="CBM_14"/>
    <property type="match status" value="2"/>
</dbReference>
<feature type="domain" description="Chitin-binding type-2" evidence="2">
    <location>
        <begin position="161"/>
        <end position="214"/>
    </location>
</feature>
<dbReference type="EMBL" id="QCYY01002080">
    <property type="protein sequence ID" value="ROT73019.1"/>
    <property type="molecule type" value="Genomic_DNA"/>
</dbReference>
<dbReference type="AlphaFoldDB" id="A0A3R7PPG5"/>
<dbReference type="Proteomes" id="UP000283509">
    <property type="component" value="Unassembled WGS sequence"/>
</dbReference>
<dbReference type="SUPFAM" id="SSF57625">
    <property type="entry name" value="Invertebrate chitin-binding proteins"/>
    <property type="match status" value="3"/>
</dbReference>
<dbReference type="InterPro" id="IPR036508">
    <property type="entry name" value="Chitin-bd_dom_sf"/>
</dbReference>
<feature type="domain" description="Chitin-binding type-2" evidence="2">
    <location>
        <begin position="24"/>
        <end position="93"/>
    </location>
</feature>